<organism evidence="10 11">
    <name type="scientific">Pseudoalteromonas fenneropenaei</name>
    <dbReference type="NCBI Taxonomy" id="1737459"/>
    <lineage>
        <taxon>Bacteria</taxon>
        <taxon>Pseudomonadati</taxon>
        <taxon>Pseudomonadota</taxon>
        <taxon>Gammaproteobacteria</taxon>
        <taxon>Alteromonadales</taxon>
        <taxon>Pseudoalteromonadaceae</taxon>
        <taxon>Pseudoalteromonas</taxon>
    </lineage>
</organism>
<feature type="domain" description="Bacterial bifunctional deaminase-reductase C-terminal" evidence="9">
    <location>
        <begin position="207"/>
        <end position="371"/>
    </location>
</feature>
<dbReference type="GO" id="GO:0003935">
    <property type="term" value="F:GTP cyclohydrolase II activity"/>
    <property type="evidence" value="ECO:0007669"/>
    <property type="project" value="UniProtKB-EC"/>
</dbReference>
<evidence type="ECO:0000313" key="11">
    <source>
        <dbReference type="Proteomes" id="UP001595453"/>
    </source>
</evidence>
<evidence type="ECO:0000256" key="2">
    <source>
        <dbReference type="ARBA" id="ARBA00012762"/>
    </source>
</evidence>
<sequence>MKFKASTVLPTALGQFVVEIYQNHKGEEITAICHGDIAGRSKLPVRMHSACFTAEVLGSLKCDCKQQLDYALGYIAANDGMVIYLPQEGRGIGLTNKIRAYALQELGYDTIEANAKLNLPIDARTYDDAAEILAFHGIRSVQLLTNNPLKLNSLEALGIKVAGRIPVPCDPTAHSLQYLHTKRDAMGHLLSGFSAPPEEGVSPLQRPFIHVNFALSTDGQMSQANGEPLCLSCQRDWQRVHELRERYDAVAVGAKTWLNDKPKLNVRYDKLGRKPLKQPHRVIFSGRHQAVLKQTTLDPAAAERETWLVTELSERPCWPSQVVAAKGWSLAPSLAQLKAEGIESMLVEGGLTLIQSFMAQQVVDVLTIYVNTASVVAAIAAATEVLGDIPADQITANAFGAGMLLTVTLTHSAEQPLMAEVMHG</sequence>
<comment type="pathway">
    <text evidence="1">Cofactor biosynthesis; riboflavin biosynthesis.</text>
</comment>
<proteinExistence type="predicted"/>
<dbReference type="EC" id="3.5.4.25" evidence="2"/>
<keyword evidence="5 10" id="KW-0378">Hydrolase</keyword>
<dbReference type="SUPFAM" id="SSF53597">
    <property type="entry name" value="Dihydrofolate reductase-like"/>
    <property type="match status" value="1"/>
</dbReference>
<feature type="domain" description="GTP cyclohydrolase II" evidence="8">
    <location>
        <begin position="5"/>
        <end position="166"/>
    </location>
</feature>
<evidence type="ECO:0000256" key="5">
    <source>
        <dbReference type="ARBA" id="ARBA00022801"/>
    </source>
</evidence>
<dbReference type="InterPro" id="IPR002734">
    <property type="entry name" value="RibDG_C"/>
</dbReference>
<evidence type="ECO:0000256" key="3">
    <source>
        <dbReference type="ARBA" id="ARBA00022619"/>
    </source>
</evidence>
<dbReference type="Gene3D" id="3.40.430.10">
    <property type="entry name" value="Dihydrofolate Reductase, subunit A"/>
    <property type="match status" value="1"/>
</dbReference>
<reference evidence="11" key="1">
    <citation type="journal article" date="2019" name="Int. J. Syst. Evol. Microbiol.">
        <title>The Global Catalogue of Microorganisms (GCM) 10K type strain sequencing project: providing services to taxonomists for standard genome sequencing and annotation.</title>
        <authorList>
            <consortium name="The Broad Institute Genomics Platform"/>
            <consortium name="The Broad Institute Genome Sequencing Center for Infectious Disease"/>
            <person name="Wu L."/>
            <person name="Ma J."/>
        </authorList>
    </citation>
    <scope>NUCLEOTIDE SEQUENCE [LARGE SCALE GENOMIC DNA]</scope>
    <source>
        <strain evidence="11">KCTC 42730</strain>
    </source>
</reference>
<dbReference type="RefSeq" id="WP_377122294.1">
    <property type="nucleotide sequence ID" value="NZ_JBHRSD010000011.1"/>
</dbReference>
<gene>
    <name evidence="10" type="primary">ribA</name>
    <name evidence="10" type="ORF">ACFOEE_06630</name>
</gene>
<evidence type="ECO:0000256" key="4">
    <source>
        <dbReference type="ARBA" id="ARBA00022741"/>
    </source>
</evidence>
<evidence type="ECO:0000259" key="8">
    <source>
        <dbReference type="Pfam" id="PF00925"/>
    </source>
</evidence>
<evidence type="ECO:0000256" key="7">
    <source>
        <dbReference type="ARBA" id="ARBA00049295"/>
    </source>
</evidence>
<dbReference type="InterPro" id="IPR000926">
    <property type="entry name" value="RibA"/>
</dbReference>
<keyword evidence="6" id="KW-0342">GTP-binding</keyword>
<dbReference type="PANTHER" id="PTHR21327:SF47">
    <property type="entry name" value="GTP CYCLOHYDROLASE II DOMAIN-CONTAINING PROTEIN"/>
    <property type="match status" value="1"/>
</dbReference>
<evidence type="ECO:0000259" key="9">
    <source>
        <dbReference type="Pfam" id="PF01872"/>
    </source>
</evidence>
<protein>
    <recommendedName>
        <fullName evidence="2">GTP cyclohydrolase II</fullName>
        <ecNumber evidence="2">3.5.4.25</ecNumber>
    </recommendedName>
</protein>
<dbReference type="SUPFAM" id="SSF142695">
    <property type="entry name" value="RibA-like"/>
    <property type="match status" value="1"/>
</dbReference>
<keyword evidence="3" id="KW-0686">Riboflavin biosynthesis</keyword>
<dbReference type="Proteomes" id="UP001595453">
    <property type="component" value="Unassembled WGS sequence"/>
</dbReference>
<dbReference type="PANTHER" id="PTHR21327">
    <property type="entry name" value="GTP CYCLOHYDROLASE II-RELATED"/>
    <property type="match status" value="1"/>
</dbReference>
<dbReference type="Pfam" id="PF00925">
    <property type="entry name" value="GTP_cyclohydro2"/>
    <property type="match status" value="1"/>
</dbReference>
<keyword evidence="4" id="KW-0547">Nucleotide-binding</keyword>
<dbReference type="InterPro" id="IPR024072">
    <property type="entry name" value="DHFR-like_dom_sf"/>
</dbReference>
<dbReference type="NCBIfam" id="NF001591">
    <property type="entry name" value="PRK00393.1"/>
    <property type="match status" value="1"/>
</dbReference>
<dbReference type="Gene3D" id="3.40.50.10990">
    <property type="entry name" value="GTP cyclohydrolase II"/>
    <property type="match status" value="1"/>
</dbReference>
<dbReference type="CDD" id="cd00641">
    <property type="entry name" value="GTP_cyclohydro2"/>
    <property type="match status" value="1"/>
</dbReference>
<comment type="catalytic activity">
    <reaction evidence="7">
        <text>GTP + 4 H2O = 2,5-diamino-6-hydroxy-4-(5-phosphoribosylamino)-pyrimidine + formate + 2 phosphate + 3 H(+)</text>
        <dbReference type="Rhea" id="RHEA:23704"/>
        <dbReference type="ChEBI" id="CHEBI:15377"/>
        <dbReference type="ChEBI" id="CHEBI:15378"/>
        <dbReference type="ChEBI" id="CHEBI:15740"/>
        <dbReference type="ChEBI" id="CHEBI:37565"/>
        <dbReference type="ChEBI" id="CHEBI:43474"/>
        <dbReference type="ChEBI" id="CHEBI:58614"/>
        <dbReference type="EC" id="3.5.4.25"/>
    </reaction>
</comment>
<keyword evidence="11" id="KW-1185">Reference proteome</keyword>
<dbReference type="EMBL" id="JBHRSD010000011">
    <property type="protein sequence ID" value="MFC3032188.1"/>
    <property type="molecule type" value="Genomic_DNA"/>
</dbReference>
<comment type="caution">
    <text evidence="10">The sequence shown here is derived from an EMBL/GenBank/DDBJ whole genome shotgun (WGS) entry which is preliminary data.</text>
</comment>
<dbReference type="InterPro" id="IPR036144">
    <property type="entry name" value="RibA-like_sf"/>
</dbReference>
<dbReference type="Pfam" id="PF01872">
    <property type="entry name" value="RibD_C"/>
    <property type="match status" value="1"/>
</dbReference>
<accession>A0ABV7CHX0</accession>
<evidence type="ECO:0000256" key="6">
    <source>
        <dbReference type="ARBA" id="ARBA00023134"/>
    </source>
</evidence>
<evidence type="ECO:0000256" key="1">
    <source>
        <dbReference type="ARBA" id="ARBA00005104"/>
    </source>
</evidence>
<evidence type="ECO:0000313" key="10">
    <source>
        <dbReference type="EMBL" id="MFC3032188.1"/>
    </source>
</evidence>
<name>A0ABV7CHX0_9GAMM</name>
<dbReference type="InterPro" id="IPR032677">
    <property type="entry name" value="GTP_cyclohydro_II"/>
</dbReference>